<feature type="compositionally biased region" description="Polar residues" evidence="3">
    <location>
        <begin position="79"/>
        <end position="90"/>
    </location>
</feature>
<feature type="compositionally biased region" description="Acidic residues" evidence="3">
    <location>
        <begin position="94"/>
        <end position="103"/>
    </location>
</feature>
<organism evidence="4 5">
    <name type="scientific">Geranomyces variabilis</name>
    <dbReference type="NCBI Taxonomy" id="109894"/>
    <lineage>
        <taxon>Eukaryota</taxon>
        <taxon>Fungi</taxon>
        <taxon>Fungi incertae sedis</taxon>
        <taxon>Chytridiomycota</taxon>
        <taxon>Chytridiomycota incertae sedis</taxon>
        <taxon>Chytridiomycetes</taxon>
        <taxon>Spizellomycetales</taxon>
        <taxon>Powellomycetaceae</taxon>
        <taxon>Geranomyces</taxon>
    </lineage>
</organism>
<dbReference type="GO" id="GO:0005524">
    <property type="term" value="F:ATP binding"/>
    <property type="evidence" value="ECO:0007669"/>
    <property type="project" value="UniProtKB-KW"/>
</dbReference>
<evidence type="ECO:0000256" key="3">
    <source>
        <dbReference type="SAM" id="MobiDB-lite"/>
    </source>
</evidence>
<protein>
    <submittedName>
        <fullName evidence="4">Uncharacterized protein</fullName>
    </submittedName>
</protein>
<dbReference type="PANTHER" id="PTHR19375">
    <property type="entry name" value="HEAT SHOCK PROTEIN 70KDA"/>
    <property type="match status" value="1"/>
</dbReference>
<dbReference type="Pfam" id="PF00012">
    <property type="entry name" value="HSP70"/>
    <property type="match status" value="1"/>
</dbReference>
<dbReference type="GO" id="GO:0140662">
    <property type="term" value="F:ATP-dependent protein folding chaperone"/>
    <property type="evidence" value="ECO:0007669"/>
    <property type="project" value="InterPro"/>
</dbReference>
<comment type="caution">
    <text evidence="4">The sequence shown here is derived from an EMBL/GenBank/DDBJ whole genome shotgun (WGS) entry which is preliminary data.</text>
</comment>
<reference evidence="4" key="1">
    <citation type="submission" date="2020-05" db="EMBL/GenBank/DDBJ databases">
        <title>Phylogenomic resolution of chytrid fungi.</title>
        <authorList>
            <person name="Stajich J.E."/>
            <person name="Amses K."/>
            <person name="Simmons R."/>
            <person name="Seto K."/>
            <person name="Myers J."/>
            <person name="Bonds A."/>
            <person name="Quandt C.A."/>
            <person name="Barry K."/>
            <person name="Liu P."/>
            <person name="Grigoriev I."/>
            <person name="Longcore J.E."/>
            <person name="James T.Y."/>
        </authorList>
    </citation>
    <scope>NUCLEOTIDE SEQUENCE</scope>
    <source>
        <strain evidence="4">JEL0379</strain>
    </source>
</reference>
<dbReference type="AlphaFoldDB" id="A0AAD5TG96"/>
<evidence type="ECO:0000313" key="4">
    <source>
        <dbReference type="EMBL" id="KAJ3175782.1"/>
    </source>
</evidence>
<keyword evidence="2" id="KW-0067">ATP-binding</keyword>
<keyword evidence="1" id="KW-0547">Nucleotide-binding</keyword>
<gene>
    <name evidence="4" type="ORF">HDU87_005776</name>
</gene>
<dbReference type="EMBL" id="JADGJQ010000048">
    <property type="protein sequence ID" value="KAJ3175782.1"/>
    <property type="molecule type" value="Genomic_DNA"/>
</dbReference>
<dbReference type="SUPFAM" id="SSF100920">
    <property type="entry name" value="Heat shock protein 70kD (HSP70), peptide-binding domain"/>
    <property type="match status" value="1"/>
</dbReference>
<evidence type="ECO:0000256" key="2">
    <source>
        <dbReference type="ARBA" id="ARBA00022840"/>
    </source>
</evidence>
<dbReference type="InterPro" id="IPR029047">
    <property type="entry name" value="HSP70_peptide-bd_sf"/>
</dbReference>
<evidence type="ECO:0000313" key="5">
    <source>
        <dbReference type="Proteomes" id="UP001212152"/>
    </source>
</evidence>
<name>A0AAD5TG96_9FUNG</name>
<dbReference type="Proteomes" id="UP001212152">
    <property type="component" value="Unassembled WGS sequence"/>
</dbReference>
<evidence type="ECO:0000256" key="1">
    <source>
        <dbReference type="ARBA" id="ARBA00022741"/>
    </source>
</evidence>
<dbReference type="Gene3D" id="2.60.34.10">
    <property type="entry name" value="Substrate Binding Domain Of DNAk, Chain A, domain 1"/>
    <property type="match status" value="1"/>
</dbReference>
<feature type="region of interest" description="Disordered" evidence="3">
    <location>
        <begin position="79"/>
        <end position="103"/>
    </location>
</feature>
<proteinExistence type="predicted"/>
<accession>A0AAD5TG96</accession>
<dbReference type="InterPro" id="IPR013126">
    <property type="entry name" value="Hsp_70_fam"/>
</dbReference>
<keyword evidence="5" id="KW-1185">Reference proteome</keyword>
<sequence length="341" mass="36894">MNTPLPPEKVNEYWTLVDDQTSVSVKIFEGEAPLTTDCRLLGGFELTGIPRGPKGKKLLCRFRLDENSILEVTAKVKATGTSQSVKNQQPEPEIVGEADGEGEDTAPKFEELAKLRSPDVARLMRRAARQPLDVAGLLAAVRDSSAAVVAQIPAESSVPIKGKDGKISLRRFGLAVVTPTGTGILKRPVDEDARKSVKAAFAKRPDEMVVFVIPGSGKDVNSVVPEGMEALVGNVFSELTHYSHAVTLDESSTRLPLAEPNAGPSVWSHALCVAVPPEETPLPVLSLEQYKQDGEDTCLKLTRLARLVALLAARMRAVLLQLEKEHAVIVEETPSRPSFPW</sequence>